<sequence length="352" mass="40203">MSKANNSTSLGLNHNSDYKRWLKDLKQKVQQTQIKAAVQVNTTLLTFYWELGADIVQRQSTANWGDGFLKQLSKDLMKAFPDIKGFSERNLKYIRQWFLFYSRDQAIGQQAVAQLAQVPWGHNLQIISKCQSVDEAQYYIRSTIEHGWSRNVLIHQIDSGLWQREGTALSNFSATLPAVQSDLAQQTLKDPYVFDFLTLTKSYNEKELEQGLIKHITQFLLELGAGFAYMGKQVKLQVGTRDFYIDLLFYHARLHCYVVIELKAGEFEPEHAGKLNFYIKAVDEQLRKEGDAPTIGILLCKNKDKLVAEYALSDIQKPIGVSEYQLTQSLPENLQSQLPSVEEIEQELGGEL</sequence>
<evidence type="ECO:0000259" key="2">
    <source>
        <dbReference type="Pfam" id="PF17761"/>
    </source>
</evidence>
<evidence type="ECO:0000313" key="4">
    <source>
        <dbReference type="Proteomes" id="UP000027997"/>
    </source>
</evidence>
<dbReference type="Proteomes" id="UP000027997">
    <property type="component" value="Unassembled WGS sequence"/>
</dbReference>
<dbReference type="Pfam" id="PF17761">
    <property type="entry name" value="DUF1016_N"/>
    <property type="match status" value="1"/>
</dbReference>
<dbReference type="GO" id="GO:0003676">
    <property type="term" value="F:nucleic acid binding"/>
    <property type="evidence" value="ECO:0007669"/>
    <property type="project" value="InterPro"/>
</dbReference>
<evidence type="ECO:0008006" key="5">
    <source>
        <dbReference type="Google" id="ProtNLM"/>
    </source>
</evidence>
<evidence type="ECO:0000313" key="3">
    <source>
        <dbReference type="EMBL" id="KEI70241.1"/>
    </source>
</evidence>
<dbReference type="PANTHER" id="PTHR30547:SF0">
    <property type="entry name" value="BLR8175 PROTEIN"/>
    <property type="match status" value="1"/>
</dbReference>
<protein>
    <recommendedName>
        <fullName evidence="5">50S ribosomal protein L31</fullName>
    </recommendedName>
</protein>
<feature type="domain" description="YhcG PDDEXK nuclease" evidence="1">
    <location>
        <begin position="185"/>
        <end position="339"/>
    </location>
</feature>
<name>A0A081K7W5_9GAMM</name>
<keyword evidence="4" id="KW-1185">Reference proteome</keyword>
<organism evidence="3 4">
    <name type="scientific">Endozoicomonas elysicola</name>
    <dbReference type="NCBI Taxonomy" id="305900"/>
    <lineage>
        <taxon>Bacteria</taxon>
        <taxon>Pseudomonadati</taxon>
        <taxon>Pseudomonadota</taxon>
        <taxon>Gammaproteobacteria</taxon>
        <taxon>Oceanospirillales</taxon>
        <taxon>Endozoicomonadaceae</taxon>
        <taxon>Endozoicomonas</taxon>
    </lineage>
</organism>
<gene>
    <name evidence="3" type="ORF">GV64_05350</name>
</gene>
<dbReference type="EMBL" id="JOJP01000001">
    <property type="protein sequence ID" value="KEI70241.1"/>
    <property type="molecule type" value="Genomic_DNA"/>
</dbReference>
<dbReference type="InterPro" id="IPR041527">
    <property type="entry name" value="YhcG_N"/>
</dbReference>
<dbReference type="InterPro" id="IPR009362">
    <property type="entry name" value="YhcG_C"/>
</dbReference>
<dbReference type="STRING" id="305900.GV64_05350"/>
<dbReference type="PANTHER" id="PTHR30547">
    <property type="entry name" value="UNCHARACTERIZED PROTEIN YHCG-RELATED"/>
    <property type="match status" value="1"/>
</dbReference>
<dbReference type="AlphaFoldDB" id="A0A081K7W5"/>
<dbReference type="InterPro" id="IPR053148">
    <property type="entry name" value="PD-DEXK-like_domain"/>
</dbReference>
<comment type="caution">
    <text evidence="3">The sequence shown here is derived from an EMBL/GenBank/DDBJ whole genome shotgun (WGS) entry which is preliminary data.</text>
</comment>
<accession>A0A081K7W5</accession>
<proteinExistence type="predicted"/>
<feature type="domain" description="YhcG N-terminal" evidence="2">
    <location>
        <begin position="24"/>
        <end position="164"/>
    </location>
</feature>
<dbReference type="Gene3D" id="3.40.1350.10">
    <property type="match status" value="1"/>
</dbReference>
<evidence type="ECO:0000259" key="1">
    <source>
        <dbReference type="Pfam" id="PF06250"/>
    </source>
</evidence>
<dbReference type="RefSeq" id="WP_020581231.1">
    <property type="nucleotide sequence ID" value="NZ_JOJP01000001.1"/>
</dbReference>
<reference evidence="3 4" key="1">
    <citation type="submission" date="2014-06" db="EMBL/GenBank/DDBJ databases">
        <title>Whole Genome Sequences of Three Symbiotic Endozoicomonas Bacteria.</title>
        <authorList>
            <person name="Neave M.J."/>
            <person name="Apprill A."/>
            <person name="Voolstra C.R."/>
        </authorList>
    </citation>
    <scope>NUCLEOTIDE SEQUENCE [LARGE SCALE GENOMIC DNA]</scope>
    <source>
        <strain evidence="3 4">DSM 22380</strain>
    </source>
</reference>
<dbReference type="InterPro" id="IPR011856">
    <property type="entry name" value="tRNA_endonuc-like_dom_sf"/>
</dbReference>
<dbReference type="eggNOG" id="COG4804">
    <property type="taxonomic scope" value="Bacteria"/>
</dbReference>
<dbReference type="Pfam" id="PF06250">
    <property type="entry name" value="YhcG_C"/>
    <property type="match status" value="1"/>
</dbReference>